<evidence type="ECO:0000313" key="3">
    <source>
        <dbReference type="EMBL" id="CAF0762536.1"/>
    </source>
</evidence>
<dbReference type="OrthoDB" id="10055693at2759"/>
<reference evidence="4" key="1">
    <citation type="submission" date="2021-02" db="EMBL/GenBank/DDBJ databases">
        <authorList>
            <person name="Nowell W R."/>
        </authorList>
    </citation>
    <scope>NUCLEOTIDE SEQUENCE</scope>
</reference>
<feature type="compositionally biased region" description="Low complexity" evidence="1">
    <location>
        <begin position="225"/>
        <end position="262"/>
    </location>
</feature>
<proteinExistence type="predicted"/>
<feature type="region of interest" description="Disordered" evidence="1">
    <location>
        <begin position="336"/>
        <end position="362"/>
    </location>
</feature>
<dbReference type="Proteomes" id="UP000663891">
    <property type="component" value="Unassembled WGS sequence"/>
</dbReference>
<evidence type="ECO:0000313" key="5">
    <source>
        <dbReference type="Proteomes" id="UP000663881"/>
    </source>
</evidence>
<sequence length="736" mass="83195">MNPDGTTGGNSVGLGQVDDQQMITSADRENYIARLTHHFNGNREMAKHLDDQAITRSGGKAGLYKKTLQMLLQPRNQQMQQQQQQQPMMNPQQQQQQQQMYMPSQQQQQQQQPPTAYTMQTPLPSSSMAPATPMMNVKQEPQMPMSNIQMRSNPQNFPVQQQIKQELMMPPIPQQQQQIKQELMIPSIAQQQTGMQVQQMRQQQPSQYNQQQPPSLPGQPPTNAPQQSSMVQQLQQVRQQNHLNQQQQQQEFSNPPQLQQQQPFNPSMLPQSSPMNPGVISSSSTPTSTTSAGSSDEILQQLLTSPNPPKQPSAIAQNTAQARLRTINRNIRNQSLPTSQVPQQQQQSSPMTPGSDPMMVGNIPSPHSHPGMMQQPQTPIGAPGQSPFARYMMAQSPQAPMYRPQMSPMNMMNYAGSPTAMIDDEMHYLYKFFTERIHYLTRIIGRCQQEGQHDKVAKYRQLHDQMATFVRNPVPEHLIAARRLKEHVDRIFDPRMFGPVMMQPMADMPGMIPPGNNGGRLMSNGIFEQCQRAIVDYLGKDTTLKYNVSKRFLEPLSEVLNGVPHRNMRLDTESKQTIEPYSSLDNNHPSSSSSLVNIIENEFDNLSTNTFTYELKPLSDKMSTSSSSITDTKDSSIHDYELTCRFTEINSPIVPPLKIKLTSQYPNEPPEVLSLTSTTLCPTPAKLQKSDGHSFFESISRSFIYFLFKLPAQHTVTDILDIWRTAIQSASLSQQE</sequence>
<dbReference type="AlphaFoldDB" id="A0A818J6M5"/>
<feature type="compositionally biased region" description="Polar residues" evidence="1">
    <location>
        <begin position="115"/>
        <end position="129"/>
    </location>
</feature>
<dbReference type="Pfam" id="PF21539">
    <property type="entry name" value="Med15_C"/>
    <property type="match status" value="1"/>
</dbReference>
<evidence type="ECO:0000256" key="1">
    <source>
        <dbReference type="SAM" id="MobiDB-lite"/>
    </source>
</evidence>
<dbReference type="EMBL" id="CAJNON010000009">
    <property type="protein sequence ID" value="CAF0762536.1"/>
    <property type="molecule type" value="Genomic_DNA"/>
</dbReference>
<feature type="compositionally biased region" description="Pro residues" evidence="1">
    <location>
        <begin position="214"/>
        <end position="223"/>
    </location>
</feature>
<protein>
    <recommendedName>
        <fullName evidence="2">ARC105/Med15 mediator subunit C-terminal domain-containing protein</fullName>
    </recommendedName>
</protein>
<feature type="compositionally biased region" description="Polar residues" evidence="1">
    <location>
        <begin position="263"/>
        <end position="275"/>
    </location>
</feature>
<feature type="compositionally biased region" description="Low complexity" evidence="1">
    <location>
        <begin position="336"/>
        <end position="353"/>
    </location>
</feature>
<comment type="caution">
    <text evidence="4">The sequence shown here is derived from an EMBL/GenBank/DDBJ whole genome shotgun (WGS) entry which is preliminary data.</text>
</comment>
<feature type="domain" description="ARC105/Med15 mediator subunit C-terminal" evidence="2">
    <location>
        <begin position="613"/>
        <end position="728"/>
    </location>
</feature>
<evidence type="ECO:0000313" key="4">
    <source>
        <dbReference type="EMBL" id="CAF3536528.1"/>
    </source>
</evidence>
<feature type="compositionally biased region" description="Low complexity" evidence="1">
    <location>
        <begin position="192"/>
        <end position="213"/>
    </location>
</feature>
<dbReference type="Proteomes" id="UP000663881">
    <property type="component" value="Unassembled WGS sequence"/>
</dbReference>
<accession>A0A818J6M5</accession>
<name>A0A818J6M5_9BILA</name>
<dbReference type="InterPro" id="IPR048386">
    <property type="entry name" value="Med15_C"/>
</dbReference>
<evidence type="ECO:0000259" key="2">
    <source>
        <dbReference type="Pfam" id="PF21539"/>
    </source>
</evidence>
<feature type="region of interest" description="Disordered" evidence="1">
    <location>
        <begin position="192"/>
        <end position="295"/>
    </location>
</feature>
<gene>
    <name evidence="4" type="ORF">OKA104_LOCUS3377</name>
    <name evidence="3" type="ORF">VCS650_LOCUS1896</name>
</gene>
<feature type="compositionally biased region" description="Low complexity" evidence="1">
    <location>
        <begin position="75"/>
        <end position="114"/>
    </location>
</feature>
<feature type="compositionally biased region" description="Low complexity" evidence="1">
    <location>
        <begin position="281"/>
        <end position="295"/>
    </location>
</feature>
<feature type="region of interest" description="Disordered" evidence="1">
    <location>
        <begin position="75"/>
        <end position="132"/>
    </location>
</feature>
<organism evidence="4 5">
    <name type="scientific">Adineta steineri</name>
    <dbReference type="NCBI Taxonomy" id="433720"/>
    <lineage>
        <taxon>Eukaryota</taxon>
        <taxon>Metazoa</taxon>
        <taxon>Spiralia</taxon>
        <taxon>Gnathifera</taxon>
        <taxon>Rotifera</taxon>
        <taxon>Eurotatoria</taxon>
        <taxon>Bdelloidea</taxon>
        <taxon>Adinetida</taxon>
        <taxon>Adinetidae</taxon>
        <taxon>Adineta</taxon>
    </lineage>
</organism>
<dbReference type="EMBL" id="CAJOAY010000100">
    <property type="protein sequence ID" value="CAF3536528.1"/>
    <property type="molecule type" value="Genomic_DNA"/>
</dbReference>